<sequence>MPLLQKVQHLLEQDINLPYGGPRSLRINLRIIPFSESLPSNTHAQPLSQESLSESLEKLQLLFQDKVLPPLIQSALCYSHFVTLAPSSGMNPHVGRLLLNLLLMDRKVLPFPMLSLSPYFEATRETYDWHLDNSPMEGSLAEWLIYFINGVAVQAEDTLDRSLK</sequence>
<dbReference type="InterPro" id="IPR003812">
    <property type="entry name" value="Fido"/>
</dbReference>
<dbReference type="EMBL" id="CP008941">
    <property type="protein sequence ID" value="AIK95681.1"/>
    <property type="molecule type" value="Genomic_DNA"/>
</dbReference>
<dbReference type="HOGENOM" id="CLU_1615992_0_0_5"/>
<dbReference type="PROSITE" id="PS51459">
    <property type="entry name" value="FIDO"/>
    <property type="match status" value="1"/>
</dbReference>
<proteinExistence type="predicted"/>
<name>A0A077ATF3_9PROT</name>
<dbReference type="KEGG" id="paca:ID47_01400"/>
<evidence type="ECO:0000259" key="1">
    <source>
        <dbReference type="PROSITE" id="PS51459"/>
    </source>
</evidence>
<organism evidence="2 3">
    <name type="scientific">Candidatus Odyssella acanthamoebae</name>
    <dbReference type="NCBI Taxonomy" id="91604"/>
    <lineage>
        <taxon>Bacteria</taxon>
        <taxon>Pseudomonadati</taxon>
        <taxon>Pseudomonadota</taxon>
        <taxon>Alphaproteobacteria</taxon>
        <taxon>Holosporales</taxon>
        <taxon>Candidatus Paracaedibacteraceae</taxon>
        <taxon>Candidatus Odyssella</taxon>
    </lineage>
</organism>
<dbReference type="STRING" id="91604.ID47_01400"/>
<dbReference type="InterPro" id="IPR036597">
    <property type="entry name" value="Fido-like_dom_sf"/>
</dbReference>
<evidence type="ECO:0000313" key="2">
    <source>
        <dbReference type="EMBL" id="AIK95681.1"/>
    </source>
</evidence>
<accession>A0A077ATF3</accession>
<dbReference type="Gene3D" id="1.10.3290.10">
    <property type="entry name" value="Fido-like domain"/>
    <property type="match status" value="1"/>
</dbReference>
<dbReference type="SUPFAM" id="SSF140931">
    <property type="entry name" value="Fic-like"/>
    <property type="match status" value="1"/>
</dbReference>
<protein>
    <recommendedName>
        <fullName evidence="1">Fido domain-containing protein</fullName>
    </recommendedName>
</protein>
<dbReference type="eggNOG" id="COG3177">
    <property type="taxonomic scope" value="Bacteria"/>
</dbReference>
<evidence type="ECO:0000313" key="3">
    <source>
        <dbReference type="Proteomes" id="UP000028926"/>
    </source>
</evidence>
<gene>
    <name evidence="2" type="ORF">ID47_01400</name>
</gene>
<keyword evidence="3" id="KW-1185">Reference proteome</keyword>
<feature type="domain" description="Fido" evidence="1">
    <location>
        <begin position="1"/>
        <end position="149"/>
    </location>
</feature>
<reference evidence="2 3" key="1">
    <citation type="submission" date="2014-07" db="EMBL/GenBank/DDBJ databases">
        <title>Comparative genomic insights into amoeba endosymbionts belonging to the families of Holosporaceae and Candidatus Midichloriaceae within Rickettsiales.</title>
        <authorList>
            <person name="Wang Z."/>
            <person name="Wu M."/>
        </authorList>
    </citation>
    <scope>NUCLEOTIDE SEQUENCE [LARGE SCALE GENOMIC DNA]</scope>
    <source>
        <strain evidence="2">PRA3</strain>
    </source>
</reference>
<dbReference type="AlphaFoldDB" id="A0A077ATF3"/>
<dbReference type="Proteomes" id="UP000028926">
    <property type="component" value="Chromosome"/>
</dbReference>